<protein>
    <submittedName>
        <fullName evidence="2">Putative hydrolase</fullName>
    </submittedName>
</protein>
<dbReference type="PANTHER" id="PTHR42663:SF6">
    <property type="entry name" value="HYDROLASE C777.06C-RELATED"/>
    <property type="match status" value="1"/>
</dbReference>
<reference evidence="2 3" key="1">
    <citation type="journal article" date="2016" name="Mol. Biol. Evol.">
        <title>Genome-Wide Survey of Gut Fungi (Harpellales) Reveals the First Horizontally Transferred Ubiquitin Gene from a Mosquito Host.</title>
        <authorList>
            <person name="Wang Y."/>
            <person name="White M.M."/>
            <person name="Kvist S."/>
            <person name="Moncalvo J.M."/>
        </authorList>
    </citation>
    <scope>NUCLEOTIDE SEQUENCE [LARGE SCALE GENOMIC DNA]</scope>
    <source>
        <strain evidence="2 3">ALG-7-W6</strain>
    </source>
</reference>
<name>A0A1R0H705_9FUNG</name>
<proteinExistence type="predicted"/>
<dbReference type="SMART" id="SM00849">
    <property type="entry name" value="Lactamase_B"/>
    <property type="match status" value="1"/>
</dbReference>
<dbReference type="GO" id="GO:0016787">
    <property type="term" value="F:hydrolase activity"/>
    <property type="evidence" value="ECO:0007669"/>
    <property type="project" value="UniProtKB-KW"/>
</dbReference>
<dbReference type="PANTHER" id="PTHR42663">
    <property type="entry name" value="HYDROLASE C777.06C-RELATED-RELATED"/>
    <property type="match status" value="1"/>
</dbReference>
<gene>
    <name evidence="2" type="ORF">AYI68_g959</name>
</gene>
<dbReference type="OrthoDB" id="341300at2759"/>
<accession>A0A1R0H705</accession>
<dbReference type="AlphaFoldDB" id="A0A1R0H705"/>
<keyword evidence="3" id="KW-1185">Reference proteome</keyword>
<dbReference type="STRING" id="133383.A0A1R0H705"/>
<evidence type="ECO:0000313" key="3">
    <source>
        <dbReference type="Proteomes" id="UP000187455"/>
    </source>
</evidence>
<dbReference type="CDD" id="cd16279">
    <property type="entry name" value="metallo-hydrolase-like_MBL-fold"/>
    <property type="match status" value="1"/>
</dbReference>
<dbReference type="EMBL" id="LSSL01000322">
    <property type="protein sequence ID" value="OLY84871.1"/>
    <property type="molecule type" value="Genomic_DNA"/>
</dbReference>
<keyword evidence="2" id="KW-0378">Hydrolase</keyword>
<evidence type="ECO:0000259" key="1">
    <source>
        <dbReference type="SMART" id="SM00849"/>
    </source>
</evidence>
<evidence type="ECO:0000313" key="2">
    <source>
        <dbReference type="EMBL" id="OLY84871.1"/>
    </source>
</evidence>
<dbReference type="InterPro" id="IPR036866">
    <property type="entry name" value="RibonucZ/Hydroxyglut_hydro"/>
</dbReference>
<dbReference type="Gene3D" id="3.60.15.10">
    <property type="entry name" value="Ribonuclease Z/Hydroxyacylglutathione hydrolase-like"/>
    <property type="match status" value="1"/>
</dbReference>
<dbReference type="SUPFAM" id="SSF56281">
    <property type="entry name" value="Metallo-hydrolase/oxidoreductase"/>
    <property type="match status" value="1"/>
</dbReference>
<dbReference type="InterPro" id="IPR001279">
    <property type="entry name" value="Metallo-B-lactamas"/>
</dbReference>
<feature type="domain" description="Metallo-beta-lactamase" evidence="1">
    <location>
        <begin position="64"/>
        <end position="277"/>
    </location>
</feature>
<comment type="caution">
    <text evidence="2">The sequence shown here is derived from an EMBL/GenBank/DDBJ whole genome shotgun (WGS) entry which is preliminary data.</text>
</comment>
<organism evidence="2 3">
    <name type="scientific">Smittium mucronatum</name>
    <dbReference type="NCBI Taxonomy" id="133383"/>
    <lineage>
        <taxon>Eukaryota</taxon>
        <taxon>Fungi</taxon>
        <taxon>Fungi incertae sedis</taxon>
        <taxon>Zoopagomycota</taxon>
        <taxon>Kickxellomycotina</taxon>
        <taxon>Harpellomycetes</taxon>
        <taxon>Harpellales</taxon>
        <taxon>Legeriomycetaceae</taxon>
        <taxon>Smittium</taxon>
    </lineage>
</organism>
<sequence>MSVLRVEAPAKSNKNKGSSISEVIFLGTGTSSGIPSVPCLVRTDRKCKVCLSSMTKEGEKNRRRNTSILVRIVDENQELKNVLVDCGKTFYEGSIDQFPKNNVQSIDAVLLTHGHADAILGLDDLRQWTVRKKETLNVYLNQETYDVVSTTFPYIVDIKKATGGGEVPVLDFIIFDNESVLNVFGIDFTPLPVEHGLYSNGDPYFSLGFRFGGISYISDCNLIPETTQELIKTSDVLVIDCLKWDSHLSHFGYDDAMNTILLHRPQLSILTDFCHSIDHYELLDTLIVWQKENSLNVVPSFDGQVLKVNEKSYDISL</sequence>
<dbReference type="Pfam" id="PF12706">
    <property type="entry name" value="Lactamase_B_2"/>
    <property type="match status" value="1"/>
</dbReference>
<dbReference type="Proteomes" id="UP000187455">
    <property type="component" value="Unassembled WGS sequence"/>
</dbReference>